<dbReference type="InterPro" id="IPR000383">
    <property type="entry name" value="Xaa-Pro-like_dom"/>
</dbReference>
<dbReference type="InterPro" id="IPR029058">
    <property type="entry name" value="AB_hydrolase_fold"/>
</dbReference>
<gene>
    <name evidence="3" type="ORF">ABDB84_01090</name>
</gene>
<dbReference type="PANTHER" id="PTHR43056:SF10">
    <property type="entry name" value="COCE_NOND FAMILY, PUTATIVE (AFU_ORTHOLOGUE AFUA_7G00600)-RELATED"/>
    <property type="match status" value="1"/>
</dbReference>
<evidence type="ECO:0000256" key="1">
    <source>
        <dbReference type="ARBA" id="ARBA00022801"/>
    </source>
</evidence>
<dbReference type="Gene3D" id="1.10.3020.10">
    <property type="entry name" value="alpha-amino acid ester hydrolase ( Helical cap domain)"/>
    <property type="match status" value="1"/>
</dbReference>
<name>A0ABU9YTM3_9RHOO</name>
<dbReference type="SUPFAM" id="SSF49785">
    <property type="entry name" value="Galactose-binding domain-like"/>
    <property type="match status" value="1"/>
</dbReference>
<dbReference type="Gene3D" id="2.60.120.260">
    <property type="entry name" value="Galactose-binding domain-like"/>
    <property type="match status" value="1"/>
</dbReference>
<dbReference type="InterPro" id="IPR005674">
    <property type="entry name" value="CocE/Ser_esterase"/>
</dbReference>
<accession>A0ABU9YTM3</accession>
<sequence>MSVLADPQAFSAEMHIERNVMVRMRDGVHLATDIYRPARAGQALPGRYPALLERTPYGKQRRSRSELEPGMQEAMQREEVALHFVRAGYVVIYQDCRGRYDSEGVFTKYLSEAYDGYDTALWLVEQAWSDGRYGTMGLSYAAHTQAAMACLNPPGLAAMVLDSGGFANAYHSGIRQGGAFELKQATWAYNNARESVLASGDDTARAALDGEDIRAWFQRMPWREGISPLRWVPEYEQYLLEQWRSGSFDDSWRQVGLYLEGYYDSLPRIPILLMSSWYDVYVRSTLDNHAGLLKAGNRSLQLIMGPWLHGNRNTCHAGDVTFGTAATLSGNIAPSWLDYRLQWFNQALKTAAPANPSPAVRIFAMGGGSGRRTPEGRLDHGGRWLAAEQWPLPGTQFVNYYLHGDGRLSAQRPSSGSVDLDYLFNPDDPVPTIGGALTSGQPIFEGGAFDQREAPQFFGAKGHGLPLSSRPDVLSFETAELEEDVFVAGPIKLRLFIASDAPDTDFTAKLIDVYPPSADYPTAYAMNLSDGILRCRYRKSWEHPEPLPTGEIVEITIEAFATANLFARGHRIRVDISSSNFPKYDVNPNTGAPEGSGRVRRIAHNHVYCGSLHPSAISLPIAPLATLKGR</sequence>
<evidence type="ECO:0000313" key="4">
    <source>
        <dbReference type="Proteomes" id="UP001410394"/>
    </source>
</evidence>
<protein>
    <submittedName>
        <fullName evidence="3">CocE/NonD family hydrolase</fullName>
    </submittedName>
</protein>
<dbReference type="EMBL" id="JBDIVE010000001">
    <property type="protein sequence ID" value="MEN3067049.1"/>
    <property type="molecule type" value="Genomic_DNA"/>
</dbReference>
<dbReference type="NCBIfam" id="TIGR00976">
    <property type="entry name" value="CocE_NonD"/>
    <property type="match status" value="1"/>
</dbReference>
<keyword evidence="4" id="KW-1185">Reference proteome</keyword>
<proteinExistence type="predicted"/>
<keyword evidence="1 3" id="KW-0378">Hydrolase</keyword>
<reference evidence="3 4" key="1">
    <citation type="journal article" date="2018" name="Int. J. Syst. Evol. Microbiol.">
        <title>Uliginosibacterium sediminicola sp. nov., isolated from freshwater sediment.</title>
        <authorList>
            <person name="Hwang W.M."/>
            <person name="Kim S.M."/>
            <person name="Kang K."/>
            <person name="Ahn T.Y."/>
        </authorList>
    </citation>
    <scope>NUCLEOTIDE SEQUENCE [LARGE SCALE GENOMIC DNA]</scope>
    <source>
        <strain evidence="3 4">M1-21</strain>
    </source>
</reference>
<dbReference type="InterPro" id="IPR008979">
    <property type="entry name" value="Galactose-bd-like_sf"/>
</dbReference>
<dbReference type="Proteomes" id="UP001410394">
    <property type="component" value="Unassembled WGS sequence"/>
</dbReference>
<dbReference type="Pfam" id="PF02129">
    <property type="entry name" value="Peptidase_S15"/>
    <property type="match status" value="1"/>
</dbReference>
<dbReference type="PANTHER" id="PTHR43056">
    <property type="entry name" value="PEPTIDASE S9 PROLYL OLIGOPEPTIDASE"/>
    <property type="match status" value="1"/>
</dbReference>
<dbReference type="SUPFAM" id="SSF53474">
    <property type="entry name" value="alpha/beta-Hydrolases"/>
    <property type="match status" value="1"/>
</dbReference>
<dbReference type="Gene3D" id="3.40.50.1820">
    <property type="entry name" value="alpha/beta hydrolase"/>
    <property type="match status" value="1"/>
</dbReference>
<dbReference type="RefSeq" id="WP_345917817.1">
    <property type="nucleotide sequence ID" value="NZ_JBDIVE010000001.1"/>
</dbReference>
<feature type="domain" description="Xaa-Pro dipeptidyl-peptidase C-terminal" evidence="2">
    <location>
        <begin position="341"/>
        <end position="618"/>
    </location>
</feature>
<evidence type="ECO:0000259" key="2">
    <source>
        <dbReference type="SMART" id="SM00939"/>
    </source>
</evidence>
<dbReference type="GO" id="GO:0016787">
    <property type="term" value="F:hydrolase activity"/>
    <property type="evidence" value="ECO:0007669"/>
    <property type="project" value="UniProtKB-KW"/>
</dbReference>
<dbReference type="Pfam" id="PF08530">
    <property type="entry name" value="PepX_C"/>
    <property type="match status" value="1"/>
</dbReference>
<dbReference type="InterPro" id="IPR013736">
    <property type="entry name" value="Xaa-Pro_dipept_C"/>
</dbReference>
<comment type="caution">
    <text evidence="3">The sequence shown here is derived from an EMBL/GenBank/DDBJ whole genome shotgun (WGS) entry which is preliminary data.</text>
</comment>
<dbReference type="SMART" id="SM00939">
    <property type="entry name" value="PepX_C"/>
    <property type="match status" value="1"/>
</dbReference>
<evidence type="ECO:0000313" key="3">
    <source>
        <dbReference type="EMBL" id="MEN3067049.1"/>
    </source>
</evidence>
<organism evidence="3 4">
    <name type="scientific">Uliginosibacterium sediminicola</name>
    <dbReference type="NCBI Taxonomy" id="2024550"/>
    <lineage>
        <taxon>Bacteria</taxon>
        <taxon>Pseudomonadati</taxon>
        <taxon>Pseudomonadota</taxon>
        <taxon>Betaproteobacteria</taxon>
        <taxon>Rhodocyclales</taxon>
        <taxon>Zoogloeaceae</taxon>
        <taxon>Uliginosibacterium</taxon>
    </lineage>
</organism>
<dbReference type="InterPro" id="IPR050585">
    <property type="entry name" value="Xaa-Pro_dipeptidyl-ppase/CocE"/>
</dbReference>